<reference evidence="5 6" key="1">
    <citation type="submission" date="2013-10" db="EMBL/GenBank/DDBJ databases">
        <title>Complete genome sequence of Corynebacterium lactis DSM 45799(T), isolated from raw cow milk.</title>
        <authorList>
            <person name="Ruckert C."/>
            <person name="Albersmeier A."/>
            <person name="Lipski A."/>
            <person name="Kalinowski J."/>
        </authorList>
    </citation>
    <scope>NUCLEOTIDE SEQUENCE [LARGE SCALE GENOMIC DNA]</scope>
    <source>
        <strain evidence="5 6">RW2-5</strain>
    </source>
</reference>
<dbReference type="GO" id="GO:0016491">
    <property type="term" value="F:oxidoreductase activity"/>
    <property type="evidence" value="ECO:0007669"/>
    <property type="project" value="UniProtKB-KW"/>
</dbReference>
<comment type="similarity">
    <text evidence="1 4">Belongs to the short-chain dehydrogenases/reductases (SDR) family.</text>
</comment>
<evidence type="ECO:0000256" key="4">
    <source>
        <dbReference type="RuleBase" id="RU000363"/>
    </source>
</evidence>
<keyword evidence="2" id="KW-0521">NADP</keyword>
<evidence type="ECO:0000256" key="2">
    <source>
        <dbReference type="ARBA" id="ARBA00022857"/>
    </source>
</evidence>
<evidence type="ECO:0000256" key="1">
    <source>
        <dbReference type="ARBA" id="ARBA00006484"/>
    </source>
</evidence>
<protein>
    <submittedName>
        <fullName evidence="5">Alcohol dehydrogenase</fullName>
    </submittedName>
</protein>
<dbReference type="Gene3D" id="3.40.50.720">
    <property type="entry name" value="NAD(P)-binding Rossmann-like Domain"/>
    <property type="match status" value="1"/>
</dbReference>
<gene>
    <name evidence="5" type="ORF">CLAC_11195</name>
</gene>
<dbReference type="PANTHER" id="PTHR43391:SF14">
    <property type="entry name" value="DEHYDROGENASE_REDUCTASE SDR FAMILY PROTEIN 7-LIKE"/>
    <property type="match status" value="1"/>
</dbReference>
<evidence type="ECO:0000313" key="5">
    <source>
        <dbReference type="EMBL" id="ALA68147.1"/>
    </source>
</evidence>
<dbReference type="STRING" id="1408189.CLAC_11195"/>
<dbReference type="NCBIfam" id="NF006123">
    <property type="entry name" value="PRK08267.1"/>
    <property type="match status" value="1"/>
</dbReference>
<keyword evidence="6" id="KW-1185">Reference proteome</keyword>
<dbReference type="AlphaFoldDB" id="A0A0K2H286"/>
<keyword evidence="3" id="KW-0560">Oxidoreductase</keyword>
<dbReference type="SUPFAM" id="SSF51735">
    <property type="entry name" value="NAD(P)-binding Rossmann-fold domains"/>
    <property type="match status" value="1"/>
</dbReference>
<dbReference type="Proteomes" id="UP000058446">
    <property type="component" value="Chromosome"/>
</dbReference>
<dbReference type="PRINTS" id="PR00080">
    <property type="entry name" value="SDRFAMILY"/>
</dbReference>
<dbReference type="InterPro" id="IPR036291">
    <property type="entry name" value="NAD(P)-bd_dom_sf"/>
</dbReference>
<dbReference type="Pfam" id="PF00106">
    <property type="entry name" value="adh_short"/>
    <property type="match status" value="1"/>
</dbReference>
<dbReference type="RefSeq" id="WP_053412949.1">
    <property type="nucleotide sequence ID" value="NZ_CP006841.1"/>
</dbReference>
<dbReference type="PANTHER" id="PTHR43391">
    <property type="entry name" value="RETINOL DEHYDROGENASE-RELATED"/>
    <property type="match status" value="1"/>
</dbReference>
<dbReference type="PRINTS" id="PR00081">
    <property type="entry name" value="GDHRDH"/>
</dbReference>
<dbReference type="OrthoDB" id="658698at2"/>
<evidence type="ECO:0000256" key="3">
    <source>
        <dbReference type="ARBA" id="ARBA00023002"/>
    </source>
</evidence>
<proteinExistence type="inferred from homology"/>
<dbReference type="InterPro" id="IPR002347">
    <property type="entry name" value="SDR_fam"/>
</dbReference>
<dbReference type="EMBL" id="CP006841">
    <property type="protein sequence ID" value="ALA68147.1"/>
    <property type="molecule type" value="Genomic_DNA"/>
</dbReference>
<sequence length="263" mass="28609">MTSRATQKCIFISGAGRGIGRSTAEKFLARGYTVGVFDISGDEKWAEHHRNAIVGNLDVTDPGQWEAALDQFVRETGRLDVLINNAGILYGTSFEDGSFEQDSTLVDVNVKGVLFGSRAALPHLKTSKGQLVNICSASAIYGTPDMATYSATKFAVRGITEALEVEWEPFGIDVKAVWPLYVATGMLDDVRTDGTDRMGIRLTAEKVADEVVACVDHTQGRITKVHFPAGLQAKALYYASSVGAPFLNRFINAKLTTKRKIRL</sequence>
<organism evidence="5 6">
    <name type="scientific">Corynebacterium lactis RW2-5</name>
    <dbReference type="NCBI Taxonomy" id="1408189"/>
    <lineage>
        <taxon>Bacteria</taxon>
        <taxon>Bacillati</taxon>
        <taxon>Actinomycetota</taxon>
        <taxon>Actinomycetes</taxon>
        <taxon>Mycobacteriales</taxon>
        <taxon>Corynebacteriaceae</taxon>
        <taxon>Corynebacterium</taxon>
    </lineage>
</organism>
<evidence type="ECO:0000313" key="6">
    <source>
        <dbReference type="Proteomes" id="UP000058446"/>
    </source>
</evidence>
<dbReference type="KEGG" id="clw:CLAC_11195"/>
<accession>A0A0K2H286</accession>
<dbReference type="PATRIC" id="fig|1408189.4.peg.2256"/>
<name>A0A0K2H286_9CORY</name>